<dbReference type="PANTHER" id="PTHR31836">
    <property type="match status" value="1"/>
</dbReference>
<dbReference type="Gene3D" id="2.40.40.10">
    <property type="entry name" value="RlpA-like domain"/>
    <property type="match status" value="1"/>
</dbReference>
<evidence type="ECO:0000256" key="2">
    <source>
        <dbReference type="SAM" id="SignalP"/>
    </source>
</evidence>
<comment type="caution">
    <text evidence="4">The sequence shown here is derived from an EMBL/GenBank/DDBJ whole genome shotgun (WGS) entry which is preliminary data.</text>
</comment>
<gene>
    <name evidence="4" type="ORF">VTL71DRAFT_75</name>
</gene>
<proteinExistence type="predicted"/>
<dbReference type="PANTHER" id="PTHR31836:SF28">
    <property type="entry name" value="SRCR DOMAIN-CONTAINING PROTEIN-RELATED"/>
    <property type="match status" value="1"/>
</dbReference>
<accession>A0ABR4CZ57</accession>
<dbReference type="Pfam" id="PF03330">
    <property type="entry name" value="DPBB_1"/>
    <property type="match status" value="1"/>
</dbReference>
<name>A0ABR4CZ57_9HELO</name>
<dbReference type="InterPro" id="IPR051477">
    <property type="entry name" value="Expansin_CellWall"/>
</dbReference>
<evidence type="ECO:0000313" key="4">
    <source>
        <dbReference type="EMBL" id="KAL2075133.1"/>
    </source>
</evidence>
<reference evidence="4 5" key="1">
    <citation type="journal article" date="2024" name="Commun. Biol.">
        <title>Comparative genomic analysis of thermophilic fungi reveals convergent evolutionary adaptations and gene losses.</title>
        <authorList>
            <person name="Steindorff A.S."/>
            <person name="Aguilar-Pontes M.V."/>
            <person name="Robinson A.J."/>
            <person name="Andreopoulos B."/>
            <person name="LaButti K."/>
            <person name="Kuo A."/>
            <person name="Mondo S."/>
            <person name="Riley R."/>
            <person name="Otillar R."/>
            <person name="Haridas S."/>
            <person name="Lipzen A."/>
            <person name="Grimwood J."/>
            <person name="Schmutz J."/>
            <person name="Clum A."/>
            <person name="Reid I.D."/>
            <person name="Moisan M.C."/>
            <person name="Butler G."/>
            <person name="Nguyen T.T.M."/>
            <person name="Dewar K."/>
            <person name="Conant G."/>
            <person name="Drula E."/>
            <person name="Henrissat B."/>
            <person name="Hansel C."/>
            <person name="Singer S."/>
            <person name="Hutchinson M.I."/>
            <person name="de Vries R.P."/>
            <person name="Natvig D.O."/>
            <person name="Powell A.J."/>
            <person name="Tsang A."/>
            <person name="Grigoriev I.V."/>
        </authorList>
    </citation>
    <scope>NUCLEOTIDE SEQUENCE [LARGE SCALE GENOMIC DNA]</scope>
    <source>
        <strain evidence="4 5">CBS 494.80</strain>
    </source>
</reference>
<sequence>MKVSRAITLFSSPLVFLTAAAPLNTTSESLIGRAVQHGRATFYVPGLGACGMVNNPGDFVVAISSYWGWDRYPGEHCFQQIHVSAKGKVLALTVVNECPTCGQNDIDLSPAAFRQWASTDAGVFEVDWWFA</sequence>
<evidence type="ECO:0000256" key="1">
    <source>
        <dbReference type="ARBA" id="ARBA00022729"/>
    </source>
</evidence>
<dbReference type="EMBL" id="JAZHXI010000001">
    <property type="protein sequence ID" value="KAL2075133.1"/>
    <property type="molecule type" value="Genomic_DNA"/>
</dbReference>
<feature type="chain" id="PRO_5045873795" description="RlpA-like protein double-psi beta-barrel domain-containing protein" evidence="2">
    <location>
        <begin position="21"/>
        <end position="131"/>
    </location>
</feature>
<keyword evidence="1 2" id="KW-0732">Signal</keyword>
<dbReference type="Proteomes" id="UP001595075">
    <property type="component" value="Unassembled WGS sequence"/>
</dbReference>
<protein>
    <recommendedName>
        <fullName evidence="3">RlpA-like protein double-psi beta-barrel domain-containing protein</fullName>
    </recommendedName>
</protein>
<evidence type="ECO:0000313" key="5">
    <source>
        <dbReference type="Proteomes" id="UP001595075"/>
    </source>
</evidence>
<dbReference type="CDD" id="cd22191">
    <property type="entry name" value="DPBB_RlpA_EXP_N-like"/>
    <property type="match status" value="1"/>
</dbReference>
<feature type="domain" description="RlpA-like protein double-psi beta-barrel" evidence="3">
    <location>
        <begin position="36"/>
        <end position="127"/>
    </location>
</feature>
<keyword evidence="5" id="KW-1185">Reference proteome</keyword>
<dbReference type="SUPFAM" id="SSF50685">
    <property type="entry name" value="Barwin-like endoglucanases"/>
    <property type="match status" value="1"/>
</dbReference>
<evidence type="ECO:0000259" key="3">
    <source>
        <dbReference type="Pfam" id="PF03330"/>
    </source>
</evidence>
<organism evidence="4 5">
    <name type="scientific">Oculimacula yallundae</name>
    <dbReference type="NCBI Taxonomy" id="86028"/>
    <lineage>
        <taxon>Eukaryota</taxon>
        <taxon>Fungi</taxon>
        <taxon>Dikarya</taxon>
        <taxon>Ascomycota</taxon>
        <taxon>Pezizomycotina</taxon>
        <taxon>Leotiomycetes</taxon>
        <taxon>Helotiales</taxon>
        <taxon>Ploettnerulaceae</taxon>
        <taxon>Oculimacula</taxon>
    </lineage>
</organism>
<feature type="signal peptide" evidence="2">
    <location>
        <begin position="1"/>
        <end position="20"/>
    </location>
</feature>
<dbReference type="InterPro" id="IPR009009">
    <property type="entry name" value="RlpA-like_DPBB"/>
</dbReference>
<dbReference type="InterPro" id="IPR036908">
    <property type="entry name" value="RlpA-like_sf"/>
</dbReference>